<feature type="compositionally biased region" description="Low complexity" evidence="1">
    <location>
        <begin position="67"/>
        <end position="80"/>
    </location>
</feature>
<dbReference type="KEGG" id="cel:CELE_ZK484.3"/>
<name>O44895_CAEEL</name>
<feature type="compositionally biased region" description="Polar residues" evidence="1">
    <location>
        <begin position="138"/>
        <end position="148"/>
    </location>
</feature>
<feature type="compositionally biased region" description="Low complexity" evidence="1">
    <location>
        <begin position="231"/>
        <end position="251"/>
    </location>
</feature>
<feature type="compositionally biased region" description="Basic residues" evidence="1">
    <location>
        <begin position="150"/>
        <end position="163"/>
    </location>
</feature>
<feature type="compositionally biased region" description="Low complexity" evidence="1">
    <location>
        <begin position="116"/>
        <end position="127"/>
    </location>
</feature>
<dbReference type="GeneID" id="266835"/>
<evidence type="ECO:0000256" key="1">
    <source>
        <dbReference type="SAM" id="MobiDB-lite"/>
    </source>
</evidence>
<dbReference type="OrthoDB" id="5877518at2759"/>
<dbReference type="FunCoup" id="O44895">
    <property type="interactions" value="1389"/>
</dbReference>
<gene>
    <name evidence="2" type="ORF">CELE_ZK484.3</name>
    <name evidence="2 4" type="ORF">ZK484.3</name>
</gene>
<reference evidence="2 3" key="1">
    <citation type="journal article" date="1998" name="Science">
        <title>Genome sequence of the nematode C. elegans: a platform for investigating biology.</title>
        <authorList>
            <consortium name="The C. elegans sequencing consortium"/>
            <person name="Sulson J.E."/>
            <person name="Waterston R."/>
        </authorList>
    </citation>
    <scope>NUCLEOTIDE SEQUENCE [LARGE SCALE GENOMIC DNA]</scope>
    <source>
        <strain evidence="2 3">Bristol N2</strain>
    </source>
</reference>
<accession>O44895</accession>
<sequence>MAKAKAAPKKSVKKVEKSPSPEDSGIRRSGRQRIEMGKYEEGFDRHELEMVLRASLNEANQQGIKVPSTSSTASASAPAPVKKEIKPKNKPAPVPVVEKKRTIPSKKERDAERKALAAAAAAAATLTSMKKAPIKKSVPSTSSEADSTTPKKKGSAVKAKKVTIKTPSSEPAELTSSAAPVPVAVPEVPTAEATTSATTTPTTTNATIVKKEETKAEQPVKKVVKKKAISKKPPTTTNVTSTSDSSAAAAAAKKKKKPVVPKLSTKPTKQYLENEKQMRLMACAKTGVL</sequence>
<evidence type="ECO:0000313" key="3">
    <source>
        <dbReference type="Proteomes" id="UP000001940"/>
    </source>
</evidence>
<dbReference type="EMBL" id="BX284601">
    <property type="protein sequence ID" value="CCD65808.1"/>
    <property type="molecule type" value="Genomic_DNA"/>
</dbReference>
<organism evidence="2 3">
    <name type="scientific">Caenorhabditis elegans</name>
    <dbReference type="NCBI Taxonomy" id="6239"/>
    <lineage>
        <taxon>Eukaryota</taxon>
        <taxon>Metazoa</taxon>
        <taxon>Ecdysozoa</taxon>
        <taxon>Nematoda</taxon>
        <taxon>Chromadorea</taxon>
        <taxon>Rhabditida</taxon>
        <taxon>Rhabditina</taxon>
        <taxon>Rhabditomorpha</taxon>
        <taxon>Rhabditoidea</taxon>
        <taxon>Rhabditidae</taxon>
        <taxon>Peloderinae</taxon>
        <taxon>Caenorhabditis</taxon>
    </lineage>
</organism>
<dbReference type="PaxDb" id="6239-ZK484.3"/>
<dbReference type="OMA" id="SPCKKED"/>
<dbReference type="STRING" id="6239.ZK484.3.1"/>
<dbReference type="AGR" id="WB:WBGene00022749"/>
<evidence type="ECO:0000313" key="2">
    <source>
        <dbReference type="EMBL" id="CCD65808.1"/>
    </source>
</evidence>
<feature type="compositionally biased region" description="Basic and acidic residues" evidence="1">
    <location>
        <begin position="97"/>
        <end position="115"/>
    </location>
</feature>
<dbReference type="RefSeq" id="NP_491751.2">
    <property type="nucleotide sequence ID" value="NM_059350.4"/>
</dbReference>
<feature type="compositionally biased region" description="Basic residues" evidence="1">
    <location>
        <begin position="1"/>
        <end position="12"/>
    </location>
</feature>
<dbReference type="WormBase" id="ZK484.3">
    <property type="protein sequence ID" value="CE41970"/>
    <property type="gene ID" value="WBGene00022749"/>
</dbReference>
<proteinExistence type="evidence at protein level"/>
<dbReference type="Bgee" id="WBGene00022749">
    <property type="expression patterns" value="Expressed in pharyngeal muscle cell (C elegans) and 4 other cell types or tissues"/>
</dbReference>
<keyword evidence="3" id="KW-1185">Reference proteome</keyword>
<protein>
    <submittedName>
        <fullName evidence="2">Histone H1</fullName>
    </submittedName>
</protein>
<evidence type="ECO:0007829" key="5">
    <source>
        <dbReference type="PeptideAtlas" id="O44895"/>
    </source>
</evidence>
<feature type="region of interest" description="Disordered" evidence="1">
    <location>
        <begin position="1"/>
        <end position="42"/>
    </location>
</feature>
<feature type="region of interest" description="Disordered" evidence="1">
    <location>
        <begin position="60"/>
        <end position="181"/>
    </location>
</feature>
<feature type="compositionally biased region" description="Basic and acidic residues" evidence="1">
    <location>
        <begin position="13"/>
        <end position="42"/>
    </location>
</feature>
<keyword evidence="5" id="KW-1267">Proteomics identification</keyword>
<dbReference type="CTD" id="266835"/>
<dbReference type="InParanoid" id="O44895"/>
<dbReference type="IntAct" id="O44895">
    <property type="interactions" value="1"/>
</dbReference>
<dbReference type="Proteomes" id="UP000001940">
    <property type="component" value="Chromosome I"/>
</dbReference>
<dbReference type="PeptideAtlas" id="O44895"/>
<dbReference type="AlphaFoldDB" id="O44895"/>
<feature type="region of interest" description="Disordered" evidence="1">
    <location>
        <begin position="225"/>
        <end position="268"/>
    </location>
</feature>
<dbReference type="UCSC" id="ZK484.3.1">
    <property type="organism name" value="c. elegans"/>
</dbReference>
<dbReference type="eggNOG" id="ENOG502THHN">
    <property type="taxonomic scope" value="Eukaryota"/>
</dbReference>
<evidence type="ECO:0000313" key="4">
    <source>
        <dbReference type="WormBase" id="ZK484.3"/>
    </source>
</evidence>
<dbReference type="HOGENOM" id="CLU_1031450_0_0_1"/>